<reference evidence="1" key="1">
    <citation type="submission" date="2020-06" db="EMBL/GenBank/DDBJ databases">
        <authorList>
            <person name="Li T."/>
            <person name="Hu X."/>
            <person name="Zhang T."/>
            <person name="Song X."/>
            <person name="Zhang H."/>
            <person name="Dai N."/>
            <person name="Sheng W."/>
            <person name="Hou X."/>
            <person name="Wei L."/>
        </authorList>
    </citation>
    <scope>NUCLEOTIDE SEQUENCE</scope>
    <source>
        <strain evidence="1">G01</strain>
        <tissue evidence="1">Leaf</tissue>
    </source>
</reference>
<name>A0AAW2Q7X9_9LAMI</name>
<evidence type="ECO:0000313" key="1">
    <source>
        <dbReference type="EMBL" id="KAL0363874.1"/>
    </source>
</evidence>
<dbReference type="AlphaFoldDB" id="A0AAW2Q7X9"/>
<organism evidence="1">
    <name type="scientific">Sesamum angustifolium</name>
    <dbReference type="NCBI Taxonomy" id="2727405"/>
    <lineage>
        <taxon>Eukaryota</taxon>
        <taxon>Viridiplantae</taxon>
        <taxon>Streptophyta</taxon>
        <taxon>Embryophyta</taxon>
        <taxon>Tracheophyta</taxon>
        <taxon>Spermatophyta</taxon>
        <taxon>Magnoliopsida</taxon>
        <taxon>eudicotyledons</taxon>
        <taxon>Gunneridae</taxon>
        <taxon>Pentapetalae</taxon>
        <taxon>asterids</taxon>
        <taxon>lamiids</taxon>
        <taxon>Lamiales</taxon>
        <taxon>Pedaliaceae</taxon>
        <taxon>Sesamum</taxon>
    </lineage>
</organism>
<gene>
    <name evidence="1" type="ORF">Sangu_0485000</name>
</gene>
<proteinExistence type="predicted"/>
<accession>A0AAW2Q7X9</accession>
<protein>
    <submittedName>
        <fullName evidence="1">Uncharacterized protein</fullName>
    </submittedName>
</protein>
<sequence>MIKWVIELSEYDISYQPKSTIKAQALAEFVNEATLVEDDEGNWLLHTDGSSTLAGNKSEWCSLARRGTNWNMLGVLTSKPQIMRPNMRAYCMYADGFRCRS</sequence>
<reference evidence="1" key="2">
    <citation type="journal article" date="2024" name="Plant">
        <title>Genomic evolution and insights into agronomic trait innovations of Sesamum species.</title>
        <authorList>
            <person name="Miao H."/>
            <person name="Wang L."/>
            <person name="Qu L."/>
            <person name="Liu H."/>
            <person name="Sun Y."/>
            <person name="Le M."/>
            <person name="Wang Q."/>
            <person name="Wei S."/>
            <person name="Zheng Y."/>
            <person name="Lin W."/>
            <person name="Duan Y."/>
            <person name="Cao H."/>
            <person name="Xiong S."/>
            <person name="Wang X."/>
            <person name="Wei L."/>
            <person name="Li C."/>
            <person name="Ma Q."/>
            <person name="Ju M."/>
            <person name="Zhao R."/>
            <person name="Li G."/>
            <person name="Mu C."/>
            <person name="Tian Q."/>
            <person name="Mei H."/>
            <person name="Zhang T."/>
            <person name="Gao T."/>
            <person name="Zhang H."/>
        </authorList>
    </citation>
    <scope>NUCLEOTIDE SEQUENCE</scope>
    <source>
        <strain evidence="1">G01</strain>
    </source>
</reference>
<comment type="caution">
    <text evidence="1">The sequence shown here is derived from an EMBL/GenBank/DDBJ whole genome shotgun (WGS) entry which is preliminary data.</text>
</comment>
<dbReference type="EMBL" id="JACGWK010000003">
    <property type="protein sequence ID" value="KAL0363874.1"/>
    <property type="molecule type" value="Genomic_DNA"/>
</dbReference>